<evidence type="ECO:0000313" key="9">
    <source>
        <dbReference type="Proteomes" id="UP000627538"/>
    </source>
</evidence>
<evidence type="ECO:0000256" key="4">
    <source>
        <dbReference type="ARBA" id="ARBA00022683"/>
    </source>
</evidence>
<dbReference type="SUPFAM" id="SSF55604">
    <property type="entry name" value="Glucose permease domain IIB"/>
    <property type="match status" value="1"/>
</dbReference>
<dbReference type="GO" id="GO:0015764">
    <property type="term" value="P:N-acetylglucosamine transport"/>
    <property type="evidence" value="ECO:0007669"/>
    <property type="project" value="TreeGrafter"/>
</dbReference>
<keyword evidence="9" id="KW-1185">Reference proteome</keyword>
<dbReference type="EMBL" id="JACRUO010000001">
    <property type="protein sequence ID" value="MBD3689698.1"/>
    <property type="molecule type" value="Genomic_DNA"/>
</dbReference>
<dbReference type="PROSITE" id="PS51098">
    <property type="entry name" value="PTS_EIIB_TYPE_1"/>
    <property type="match status" value="1"/>
</dbReference>
<dbReference type="Pfam" id="PF00367">
    <property type="entry name" value="PTS_EIIB"/>
    <property type="match status" value="1"/>
</dbReference>
<organism evidence="8 9">
    <name type="scientific">Nanchangia anserum</name>
    <dbReference type="NCBI Taxonomy" id="2692125"/>
    <lineage>
        <taxon>Bacteria</taxon>
        <taxon>Bacillati</taxon>
        <taxon>Actinomycetota</taxon>
        <taxon>Actinomycetes</taxon>
        <taxon>Actinomycetales</taxon>
        <taxon>Actinomycetaceae</taxon>
        <taxon>Nanchangia</taxon>
    </lineage>
</organism>
<dbReference type="GO" id="GO:0008982">
    <property type="term" value="F:protein-N(PI)-phosphohistidine-sugar phosphotransferase activity"/>
    <property type="evidence" value="ECO:0007669"/>
    <property type="project" value="InterPro"/>
</dbReference>
<keyword evidence="5" id="KW-0418">Kinase</keyword>
<evidence type="ECO:0000256" key="5">
    <source>
        <dbReference type="ARBA" id="ARBA00022777"/>
    </source>
</evidence>
<evidence type="ECO:0000256" key="1">
    <source>
        <dbReference type="ARBA" id="ARBA00022448"/>
    </source>
</evidence>
<dbReference type="PANTHER" id="PTHR30009">
    <property type="entry name" value="CYTOCHROME C-TYPE SYNTHESIS PROTEIN AND PTS TRANSMEMBRANE COMPONENT"/>
    <property type="match status" value="1"/>
</dbReference>
<dbReference type="GO" id="GO:0016301">
    <property type="term" value="F:kinase activity"/>
    <property type="evidence" value="ECO:0007669"/>
    <property type="project" value="UniProtKB-KW"/>
</dbReference>
<evidence type="ECO:0000313" key="8">
    <source>
        <dbReference type="EMBL" id="MBD3689698.1"/>
    </source>
</evidence>
<evidence type="ECO:0000259" key="7">
    <source>
        <dbReference type="PROSITE" id="PS51098"/>
    </source>
</evidence>
<dbReference type="AlphaFoldDB" id="A0A8I0GBF3"/>
<reference evidence="8 9" key="1">
    <citation type="submission" date="2020-08" db="EMBL/GenBank/DDBJ databases">
        <title>Winkia gen. nov., sp. nov., isolated from faeces of the Anser albifrons in China.</title>
        <authorList>
            <person name="Liu Q."/>
        </authorList>
    </citation>
    <scope>NUCLEOTIDE SEQUENCE [LARGE SCALE GENOMIC DNA]</scope>
    <source>
        <strain evidence="8 9">C62</strain>
    </source>
</reference>
<dbReference type="InterPro" id="IPR036878">
    <property type="entry name" value="Glu_permease_IIB"/>
</dbReference>
<accession>A0A8I0GBF3</accession>
<dbReference type="PANTHER" id="PTHR30009:SF4">
    <property type="entry name" value="PTS SYSTEM N-ACETYLGLUCOSAMINE-SPECIFIC EIICBA COMPONENT"/>
    <property type="match status" value="1"/>
</dbReference>
<keyword evidence="4" id="KW-0598">Phosphotransferase system</keyword>
<gene>
    <name evidence="8" type="ORF">H8R10_05595</name>
</gene>
<evidence type="ECO:0000256" key="3">
    <source>
        <dbReference type="ARBA" id="ARBA00022679"/>
    </source>
</evidence>
<dbReference type="GO" id="GO:0005886">
    <property type="term" value="C:plasma membrane"/>
    <property type="evidence" value="ECO:0007669"/>
    <property type="project" value="TreeGrafter"/>
</dbReference>
<keyword evidence="3" id="KW-0808">Transferase</keyword>
<dbReference type="GO" id="GO:0009401">
    <property type="term" value="P:phosphoenolpyruvate-dependent sugar phosphotransferase system"/>
    <property type="evidence" value="ECO:0007669"/>
    <property type="project" value="UniProtKB-KW"/>
</dbReference>
<dbReference type="InterPro" id="IPR050429">
    <property type="entry name" value="PTS_Glucose_EIICBA"/>
</dbReference>
<dbReference type="Gene3D" id="3.30.1360.60">
    <property type="entry name" value="Glucose permease domain IIB"/>
    <property type="match status" value="1"/>
</dbReference>
<evidence type="ECO:0000256" key="6">
    <source>
        <dbReference type="PROSITE-ProRule" id="PRU00421"/>
    </source>
</evidence>
<feature type="domain" description="PTS EIIB type-1" evidence="7">
    <location>
        <begin position="3"/>
        <end position="81"/>
    </location>
</feature>
<feature type="active site" description="Phosphocysteine intermediate; for EIIB activity" evidence="6">
    <location>
        <position position="25"/>
    </location>
</feature>
<proteinExistence type="predicted"/>
<sequence length="81" mass="8842">MTQDNLSRIVDALGGVANIRTVEPCVTRMRFELADPSLVSLDALRPPLCFGATLVGTACQVIVGPRAEILTDELRERFGER</sequence>
<dbReference type="GO" id="GO:0090563">
    <property type="term" value="F:protein-phosphocysteine-sugar phosphotransferase activity"/>
    <property type="evidence" value="ECO:0007669"/>
    <property type="project" value="TreeGrafter"/>
</dbReference>
<evidence type="ECO:0000256" key="2">
    <source>
        <dbReference type="ARBA" id="ARBA00022597"/>
    </source>
</evidence>
<dbReference type="PROSITE" id="PS01035">
    <property type="entry name" value="PTS_EIIB_TYPE_1_CYS"/>
    <property type="match status" value="1"/>
</dbReference>
<dbReference type="RefSeq" id="WP_191071726.1">
    <property type="nucleotide sequence ID" value="NZ_CP060506.1"/>
</dbReference>
<protein>
    <submittedName>
        <fullName evidence="8">PTS transporter subunit EIIB</fullName>
    </submittedName>
</protein>
<dbReference type="InterPro" id="IPR018113">
    <property type="entry name" value="PTrfase_EIIB_Cys"/>
</dbReference>
<dbReference type="InterPro" id="IPR001996">
    <property type="entry name" value="PTS_IIB_1"/>
</dbReference>
<dbReference type="Proteomes" id="UP000627538">
    <property type="component" value="Unassembled WGS sequence"/>
</dbReference>
<keyword evidence="2" id="KW-0762">Sugar transport</keyword>
<keyword evidence="1" id="KW-0813">Transport</keyword>
<name>A0A8I0GBF3_9ACTO</name>
<comment type="caution">
    <text evidence="8">The sequence shown here is derived from an EMBL/GenBank/DDBJ whole genome shotgun (WGS) entry which is preliminary data.</text>
</comment>